<feature type="region of interest" description="Disordered" evidence="1">
    <location>
        <begin position="51"/>
        <end position="100"/>
    </location>
</feature>
<comment type="caution">
    <text evidence="2">The sequence shown here is derived from an EMBL/GenBank/DDBJ whole genome shotgun (WGS) entry which is preliminary data.</text>
</comment>
<accession>A0A0W8FFC7</accession>
<evidence type="ECO:0000313" key="2">
    <source>
        <dbReference type="EMBL" id="KUG19575.1"/>
    </source>
</evidence>
<organism evidence="2">
    <name type="scientific">hydrocarbon metagenome</name>
    <dbReference type="NCBI Taxonomy" id="938273"/>
    <lineage>
        <taxon>unclassified sequences</taxon>
        <taxon>metagenomes</taxon>
        <taxon>ecological metagenomes</taxon>
    </lineage>
</organism>
<protein>
    <submittedName>
        <fullName evidence="2">Uncharacterized protein</fullName>
    </submittedName>
</protein>
<dbReference type="EMBL" id="LNQE01001275">
    <property type="protein sequence ID" value="KUG19575.1"/>
    <property type="molecule type" value="Genomic_DNA"/>
</dbReference>
<sequence length="100" mass="10790">MPQHTDDRGPDPGIITHYIHRPGLIGKEWLQTVVCNSSCSLLIFTQHPAPVQHHSGGVRQAGCARKNRAEAPFPPPAPGRAGGYRAGAKGYINETPEETN</sequence>
<dbReference type="AlphaFoldDB" id="A0A0W8FFC7"/>
<reference evidence="2" key="1">
    <citation type="journal article" date="2015" name="Proc. Natl. Acad. Sci. U.S.A.">
        <title>Networks of energetic and metabolic interactions define dynamics in microbial communities.</title>
        <authorList>
            <person name="Embree M."/>
            <person name="Liu J.K."/>
            <person name="Al-Bassam M.M."/>
            <person name="Zengler K."/>
        </authorList>
    </citation>
    <scope>NUCLEOTIDE SEQUENCE</scope>
</reference>
<evidence type="ECO:0000256" key="1">
    <source>
        <dbReference type="SAM" id="MobiDB-lite"/>
    </source>
</evidence>
<name>A0A0W8FFC7_9ZZZZ</name>
<proteinExistence type="predicted"/>
<gene>
    <name evidence="2" type="ORF">ASZ90_010706</name>
</gene>